<accession>A0A0A9HHL5</accession>
<organism evidence="1">
    <name type="scientific">Arundo donax</name>
    <name type="common">Giant reed</name>
    <name type="synonym">Donax arundinaceus</name>
    <dbReference type="NCBI Taxonomy" id="35708"/>
    <lineage>
        <taxon>Eukaryota</taxon>
        <taxon>Viridiplantae</taxon>
        <taxon>Streptophyta</taxon>
        <taxon>Embryophyta</taxon>
        <taxon>Tracheophyta</taxon>
        <taxon>Spermatophyta</taxon>
        <taxon>Magnoliopsida</taxon>
        <taxon>Liliopsida</taxon>
        <taxon>Poales</taxon>
        <taxon>Poaceae</taxon>
        <taxon>PACMAD clade</taxon>
        <taxon>Arundinoideae</taxon>
        <taxon>Arundineae</taxon>
        <taxon>Arundo</taxon>
    </lineage>
</organism>
<evidence type="ECO:0000313" key="1">
    <source>
        <dbReference type="EMBL" id="JAE35314.1"/>
    </source>
</evidence>
<proteinExistence type="predicted"/>
<reference evidence="1" key="2">
    <citation type="journal article" date="2015" name="Data Brief">
        <title>Shoot transcriptome of the giant reed, Arundo donax.</title>
        <authorList>
            <person name="Barrero R.A."/>
            <person name="Guerrero F.D."/>
            <person name="Moolhuijzen P."/>
            <person name="Goolsby J.A."/>
            <person name="Tidwell J."/>
            <person name="Bellgard S.E."/>
            <person name="Bellgard M.I."/>
        </authorList>
    </citation>
    <scope>NUCLEOTIDE SEQUENCE</scope>
    <source>
        <tissue evidence="1">Shoot tissue taken approximately 20 cm above the soil surface</tissue>
    </source>
</reference>
<sequence length="40" mass="4447">MLSVSLCSTYAVITSPAYLSKTLEPAQVLNVIWRERPVLP</sequence>
<protein>
    <submittedName>
        <fullName evidence="1">Uncharacterized protein</fullName>
    </submittedName>
</protein>
<dbReference type="AlphaFoldDB" id="A0A0A9HHL5"/>
<name>A0A0A9HHL5_ARUDO</name>
<dbReference type="EMBL" id="GBRH01162582">
    <property type="protein sequence ID" value="JAE35314.1"/>
    <property type="molecule type" value="Transcribed_RNA"/>
</dbReference>
<reference evidence="1" key="1">
    <citation type="submission" date="2014-09" db="EMBL/GenBank/DDBJ databases">
        <authorList>
            <person name="Magalhaes I.L.F."/>
            <person name="Oliveira U."/>
            <person name="Santos F.R."/>
            <person name="Vidigal T.H.D.A."/>
            <person name="Brescovit A.D."/>
            <person name="Santos A.J."/>
        </authorList>
    </citation>
    <scope>NUCLEOTIDE SEQUENCE</scope>
    <source>
        <tissue evidence="1">Shoot tissue taken approximately 20 cm above the soil surface</tissue>
    </source>
</reference>